<reference evidence="1" key="1">
    <citation type="submission" date="2019-10" db="EMBL/GenBank/DDBJ databases">
        <title>Conservation and host-specific expression of non-tandemly repeated heterogenous ribosome RNA gene in arbuscular mycorrhizal fungi.</title>
        <authorList>
            <person name="Maeda T."/>
            <person name="Kobayashi Y."/>
            <person name="Nakagawa T."/>
            <person name="Ezawa T."/>
            <person name="Yamaguchi K."/>
            <person name="Bino T."/>
            <person name="Nishimoto Y."/>
            <person name="Shigenobu S."/>
            <person name="Kawaguchi M."/>
        </authorList>
    </citation>
    <scope>NUCLEOTIDE SEQUENCE</scope>
    <source>
        <strain evidence="1">HR1</strain>
    </source>
</reference>
<evidence type="ECO:0000313" key="1">
    <source>
        <dbReference type="EMBL" id="GES83021.1"/>
    </source>
</evidence>
<dbReference type="Proteomes" id="UP000615446">
    <property type="component" value="Unassembled WGS sequence"/>
</dbReference>
<evidence type="ECO:0000313" key="2">
    <source>
        <dbReference type="Proteomes" id="UP000615446"/>
    </source>
</evidence>
<name>A0A8H3LA50_9GLOM</name>
<dbReference type="EMBL" id="BLAL01000066">
    <property type="protein sequence ID" value="GES83021.1"/>
    <property type="molecule type" value="Genomic_DNA"/>
</dbReference>
<gene>
    <name evidence="1" type="ORF">RCL2_001019100</name>
</gene>
<sequence>MRLWTSFRKSGVSFEVDQVWNSMSRRTIKSGTPLEADYSISKVQNLEADWYFEGPEFRGGLVQNLKADWYFEGPELKADQRWTPPRSRPDLCLSRGLLAEFEVISFPDAYQMNFED</sequence>
<proteinExistence type="predicted"/>
<dbReference type="AlphaFoldDB" id="A0A8H3LA50"/>
<comment type="caution">
    <text evidence="1">The sequence shown here is derived from an EMBL/GenBank/DDBJ whole genome shotgun (WGS) entry which is preliminary data.</text>
</comment>
<organism evidence="1 2">
    <name type="scientific">Rhizophagus clarus</name>
    <dbReference type="NCBI Taxonomy" id="94130"/>
    <lineage>
        <taxon>Eukaryota</taxon>
        <taxon>Fungi</taxon>
        <taxon>Fungi incertae sedis</taxon>
        <taxon>Mucoromycota</taxon>
        <taxon>Glomeromycotina</taxon>
        <taxon>Glomeromycetes</taxon>
        <taxon>Glomerales</taxon>
        <taxon>Glomeraceae</taxon>
        <taxon>Rhizophagus</taxon>
    </lineage>
</organism>
<protein>
    <submittedName>
        <fullName evidence="1">Uncharacterized protein</fullName>
    </submittedName>
</protein>
<accession>A0A8H3LA50</accession>